<sequence>MVHHLVLNVFSHGHHCVAFLTLVQCYEEVGQCLGVMGIECCCPLPSLECILSLSHFLV</sequence>
<feature type="chain" id="PRO_5018260154" evidence="1">
    <location>
        <begin position="19"/>
        <end position="58"/>
    </location>
</feature>
<dbReference type="AlphaFoldDB" id="A0A3P7T7E1"/>
<dbReference type="EMBL" id="UZAF01007829">
    <property type="protein sequence ID" value="VDO17630.1"/>
    <property type="molecule type" value="Genomic_DNA"/>
</dbReference>
<accession>A0A3P7T7E1</accession>
<keyword evidence="1" id="KW-0732">Signal</keyword>
<evidence type="ECO:0000256" key="1">
    <source>
        <dbReference type="SAM" id="SignalP"/>
    </source>
</evidence>
<keyword evidence="3" id="KW-1185">Reference proteome</keyword>
<name>A0A3P7T7E1_HAEPC</name>
<gene>
    <name evidence="2" type="ORF">HPLM_LOCUS2932</name>
</gene>
<reference evidence="2 3" key="1">
    <citation type="submission" date="2018-11" db="EMBL/GenBank/DDBJ databases">
        <authorList>
            <consortium name="Pathogen Informatics"/>
        </authorList>
    </citation>
    <scope>NUCLEOTIDE SEQUENCE [LARGE SCALE GENOMIC DNA]</scope>
    <source>
        <strain evidence="2 3">MHpl1</strain>
    </source>
</reference>
<protein>
    <submittedName>
        <fullName evidence="2">Uncharacterized protein</fullName>
    </submittedName>
</protein>
<feature type="signal peptide" evidence="1">
    <location>
        <begin position="1"/>
        <end position="18"/>
    </location>
</feature>
<evidence type="ECO:0000313" key="2">
    <source>
        <dbReference type="EMBL" id="VDO17630.1"/>
    </source>
</evidence>
<proteinExistence type="predicted"/>
<evidence type="ECO:0000313" key="3">
    <source>
        <dbReference type="Proteomes" id="UP000268014"/>
    </source>
</evidence>
<dbReference type="Proteomes" id="UP000268014">
    <property type="component" value="Unassembled WGS sequence"/>
</dbReference>
<organism evidence="2 3">
    <name type="scientific">Haemonchus placei</name>
    <name type="common">Barber's pole worm</name>
    <dbReference type="NCBI Taxonomy" id="6290"/>
    <lineage>
        <taxon>Eukaryota</taxon>
        <taxon>Metazoa</taxon>
        <taxon>Ecdysozoa</taxon>
        <taxon>Nematoda</taxon>
        <taxon>Chromadorea</taxon>
        <taxon>Rhabditida</taxon>
        <taxon>Rhabditina</taxon>
        <taxon>Rhabditomorpha</taxon>
        <taxon>Strongyloidea</taxon>
        <taxon>Trichostrongylidae</taxon>
        <taxon>Haemonchus</taxon>
    </lineage>
</organism>